<gene>
    <name evidence="1" type="ORF">PBAH0796_LOCUS476</name>
</gene>
<organism evidence="1">
    <name type="scientific">Pyrodinium bahamense</name>
    <dbReference type="NCBI Taxonomy" id="73915"/>
    <lineage>
        <taxon>Eukaryota</taxon>
        <taxon>Sar</taxon>
        <taxon>Alveolata</taxon>
        <taxon>Dinophyceae</taxon>
        <taxon>Gonyaulacales</taxon>
        <taxon>Pyrocystaceae</taxon>
        <taxon>Pyrodinium</taxon>
    </lineage>
</organism>
<proteinExistence type="predicted"/>
<evidence type="ECO:0000313" key="1">
    <source>
        <dbReference type="EMBL" id="CAD8344738.1"/>
    </source>
</evidence>
<sequence length="490" mass="53256">MQFLHRDVAVREVHRRRSIAMWLRGRSSGEYSLTEGPDFVFAWNVSLWLSGTLRDQTQLSFDASRSPCTAIPLINTIFDVDLCQDSNLLVGTIRGFCPKACQEAGCGSAPEPRPSIPRLFEMQRRMRLHGLYQLVVPRISCNHRLQVSVPGASDDPLVVSFETTSAGNGSYTIDACATDGSTDGSTDGFLSEFVRRRDYADALSHDFFFGLRMDYATAGCSATAALDPDVTSPEQYVIRVSSATAEGGDTNLLLTCHTDGDFFCGSQVQGSTVGAPRGQRIFGFTAHRTSFLTFDTCGSQLDANVSVYRHNSEGDEMLPIASGDCGTPLTMPSPTVDPSAYRLVVKGRGSSEGVFSIIMTCSTPVLRCGETVEGQTSESDVKLFKFNPGAAISRVVFDTCSSDFDTDLWISWRGIDLAMNVTEPPCGSSFTGPCYYDYNASMYSTCQYKANLSISLPPSSNYTVGLRGYSVGSSVEYGHFIMKLSCLASQ</sequence>
<protein>
    <submittedName>
        <fullName evidence="1">Uncharacterized protein</fullName>
    </submittedName>
</protein>
<name>A0A7R9ZV11_9DINO</name>
<reference evidence="1" key="1">
    <citation type="submission" date="2021-01" db="EMBL/GenBank/DDBJ databases">
        <authorList>
            <person name="Corre E."/>
            <person name="Pelletier E."/>
            <person name="Niang G."/>
            <person name="Scheremetjew M."/>
            <person name="Finn R."/>
            <person name="Kale V."/>
            <person name="Holt S."/>
            <person name="Cochrane G."/>
            <person name="Meng A."/>
            <person name="Brown T."/>
            <person name="Cohen L."/>
        </authorList>
    </citation>
    <scope>NUCLEOTIDE SEQUENCE</scope>
    <source>
        <strain evidence="1">Pbaha01</strain>
    </source>
</reference>
<accession>A0A7R9ZV11</accession>
<dbReference type="AlphaFoldDB" id="A0A7R9ZV11"/>
<dbReference type="EMBL" id="HBEG01000926">
    <property type="protein sequence ID" value="CAD8344738.1"/>
    <property type="molecule type" value="Transcribed_RNA"/>
</dbReference>